<dbReference type="RefSeq" id="WP_257787511.1">
    <property type="nucleotide sequence ID" value="NZ_CP016076.1"/>
</dbReference>
<protein>
    <submittedName>
        <fullName evidence="2">DNA binding protein with helix-turn-helix domain</fullName>
    </submittedName>
</protein>
<dbReference type="Proteomes" id="UP000185511">
    <property type="component" value="Chromosome"/>
</dbReference>
<evidence type="ECO:0000313" key="3">
    <source>
        <dbReference type="Proteomes" id="UP000185511"/>
    </source>
</evidence>
<feature type="domain" description="HTH cro/C1-type" evidence="1">
    <location>
        <begin position="7"/>
        <end position="64"/>
    </location>
</feature>
<dbReference type="SUPFAM" id="SSF47413">
    <property type="entry name" value="lambda repressor-like DNA-binding domains"/>
    <property type="match status" value="1"/>
</dbReference>
<dbReference type="AlphaFoldDB" id="A0AAC9PQ92"/>
<dbReference type="Pfam" id="PF13560">
    <property type="entry name" value="HTH_31"/>
    <property type="match status" value="1"/>
</dbReference>
<dbReference type="PROSITE" id="PS50943">
    <property type="entry name" value="HTH_CROC1"/>
    <property type="match status" value="1"/>
</dbReference>
<evidence type="ECO:0000313" key="2">
    <source>
        <dbReference type="EMBL" id="APU12697.1"/>
    </source>
</evidence>
<dbReference type="KEGG" id="acad:UA74_03070"/>
<dbReference type="EMBL" id="CP016076">
    <property type="protein sequence ID" value="APU12697.1"/>
    <property type="molecule type" value="Genomic_DNA"/>
</dbReference>
<dbReference type="InterPro" id="IPR043917">
    <property type="entry name" value="DUF5753"/>
</dbReference>
<name>A0AAC9PQ92_9PSEU</name>
<dbReference type="GO" id="GO:0003677">
    <property type="term" value="F:DNA binding"/>
    <property type="evidence" value="ECO:0007669"/>
    <property type="project" value="InterPro"/>
</dbReference>
<reference evidence="3" key="1">
    <citation type="submission" date="2016-06" db="EMBL/GenBank/DDBJ databases">
        <title>Complete genome sequence of Actinoalloteichus fjordicus DSM 46855 (=ADI127-17), type strain of the new species Actinoalloteichus fjordicus.</title>
        <authorList>
            <person name="Ruckert C."/>
            <person name="Nouioui I."/>
            <person name="Willmese J."/>
            <person name="van Wezel G."/>
            <person name="Klenk H.-P."/>
            <person name="Kalinowski J."/>
            <person name="Zotchev S.B."/>
        </authorList>
    </citation>
    <scope>NUCLEOTIDE SEQUENCE [LARGE SCALE GENOMIC DNA]</scope>
    <source>
        <strain evidence="3">ADI127-7</strain>
    </source>
</reference>
<dbReference type="SMART" id="SM00530">
    <property type="entry name" value="HTH_XRE"/>
    <property type="match status" value="1"/>
</dbReference>
<organism evidence="2 3">
    <name type="scientific">Actinoalloteichus fjordicus</name>
    <dbReference type="NCBI Taxonomy" id="1612552"/>
    <lineage>
        <taxon>Bacteria</taxon>
        <taxon>Bacillati</taxon>
        <taxon>Actinomycetota</taxon>
        <taxon>Actinomycetes</taxon>
        <taxon>Pseudonocardiales</taxon>
        <taxon>Pseudonocardiaceae</taxon>
        <taxon>Actinoalloteichus</taxon>
    </lineage>
</organism>
<keyword evidence="3" id="KW-1185">Reference proteome</keyword>
<accession>A0AAC9PQ92</accession>
<sequence length="276" mass="31113">MQVAATLRRMREKAGVTREEAADLLGCSLSKIGDLEVGRSKPKPVELEKLLDRYAIGEDERAELIEFARTTRRRRPPSPYTTAVTPTNLRRAIDLESQATSSVFYSSELIPGLLQVAPYIEATLRWGRDNRPDEVARFVDLRLERAAVLTRNDRPPLRYWCILGEAALRTGIGGTETMRQQVAHLIKTNEDLENVVIQVLPFGAGPHPFLGITVTWHRFPSPAPDILIMDSHGRDVFQDRRAEVARAAHHLDLLKATALGLKESTAFLRRVHRELK</sequence>
<dbReference type="Pfam" id="PF19054">
    <property type="entry name" value="DUF5753"/>
    <property type="match status" value="1"/>
</dbReference>
<proteinExistence type="predicted"/>
<dbReference type="Gene3D" id="1.10.260.40">
    <property type="entry name" value="lambda repressor-like DNA-binding domains"/>
    <property type="match status" value="1"/>
</dbReference>
<dbReference type="CDD" id="cd00093">
    <property type="entry name" value="HTH_XRE"/>
    <property type="match status" value="1"/>
</dbReference>
<dbReference type="InterPro" id="IPR010982">
    <property type="entry name" value="Lambda_DNA-bd_dom_sf"/>
</dbReference>
<gene>
    <name evidence="2" type="ORF">UA74_03070</name>
</gene>
<evidence type="ECO:0000259" key="1">
    <source>
        <dbReference type="PROSITE" id="PS50943"/>
    </source>
</evidence>
<dbReference type="InterPro" id="IPR001387">
    <property type="entry name" value="Cro/C1-type_HTH"/>
</dbReference>